<feature type="domain" description="MULE transposase" evidence="2">
    <location>
        <begin position="84"/>
        <end position="179"/>
    </location>
</feature>
<protein>
    <recommendedName>
        <fullName evidence="2">MULE transposase domain-containing protein</fullName>
    </recommendedName>
</protein>
<reference evidence="3" key="2">
    <citation type="journal article" date="2024" name="Plant">
        <title>Genomic evolution and insights into agronomic trait innovations of Sesamum species.</title>
        <authorList>
            <person name="Miao H."/>
            <person name="Wang L."/>
            <person name="Qu L."/>
            <person name="Liu H."/>
            <person name="Sun Y."/>
            <person name="Le M."/>
            <person name="Wang Q."/>
            <person name="Wei S."/>
            <person name="Zheng Y."/>
            <person name="Lin W."/>
            <person name="Duan Y."/>
            <person name="Cao H."/>
            <person name="Xiong S."/>
            <person name="Wang X."/>
            <person name="Wei L."/>
            <person name="Li C."/>
            <person name="Ma Q."/>
            <person name="Ju M."/>
            <person name="Zhao R."/>
            <person name="Li G."/>
            <person name="Mu C."/>
            <person name="Tian Q."/>
            <person name="Mei H."/>
            <person name="Zhang T."/>
            <person name="Gao T."/>
            <person name="Zhang H."/>
        </authorList>
    </citation>
    <scope>NUCLEOTIDE SEQUENCE</scope>
    <source>
        <strain evidence="3">G01</strain>
    </source>
</reference>
<sequence>MRKCRVDVSKSKIKRAKREALDAIRGVDAVQYNMLWDYCETVRVNNPGSKIILRRTEGSDVFEKLYYSLHAMKQGFVEGCRPIIGLDGCFLKTVFGGQMLVAVGRDANDNMWPIALAIVQVENRENWCWFIREMLDDIGGLGTNRWSFISDRQKGLIEALRELVPDAEHRYCLRHMYANFKIKFKSAQLKEFFWKAASTANKQEFHIYMKRIAEIDPKIASDVETANEWLSKIPPQHWSGPKIFAWLGDMGWHCWHAVIGWPGLELPAIAITNRRDPVEVYIADCYKKDMYLKCYSHMIHAVPGKKEWVQTGCDPLMAPKIKKKRGRPTKARRKGPDELQGSISTRKGLTRRCQNCLELGHNKGTCTKPTHPQSKLKKVGAHEEMSSASGPPNTQEDAVPSTQSSMSRNKHNVSTGANVTPTPCTVQISSKKQNLPTTAEKVTPTVCSSQTATAKVQNDGRIYQSPRNAILMGTTQTKFAPSTIEVGGSSSTLGAGLRKPTRQKKPTISQVLQNIREKSKDDLGSHEYYC</sequence>
<feature type="compositionally biased region" description="Polar residues" evidence="1">
    <location>
        <begin position="386"/>
        <end position="421"/>
    </location>
</feature>
<dbReference type="PANTHER" id="PTHR31973:SF187">
    <property type="entry name" value="MUTATOR TRANSPOSASE MUDRA PROTEIN"/>
    <property type="match status" value="1"/>
</dbReference>
<gene>
    <name evidence="3" type="ORF">Sangu_3165300</name>
</gene>
<name>A0AAW2JVR7_9LAMI</name>
<feature type="region of interest" description="Disordered" evidence="1">
    <location>
        <begin position="320"/>
        <end position="344"/>
    </location>
</feature>
<organism evidence="3">
    <name type="scientific">Sesamum angustifolium</name>
    <dbReference type="NCBI Taxonomy" id="2727405"/>
    <lineage>
        <taxon>Eukaryota</taxon>
        <taxon>Viridiplantae</taxon>
        <taxon>Streptophyta</taxon>
        <taxon>Embryophyta</taxon>
        <taxon>Tracheophyta</taxon>
        <taxon>Spermatophyta</taxon>
        <taxon>Magnoliopsida</taxon>
        <taxon>eudicotyledons</taxon>
        <taxon>Gunneridae</taxon>
        <taxon>Pentapetalae</taxon>
        <taxon>asterids</taxon>
        <taxon>lamiids</taxon>
        <taxon>Lamiales</taxon>
        <taxon>Pedaliaceae</taxon>
        <taxon>Sesamum</taxon>
    </lineage>
</organism>
<dbReference type="AlphaFoldDB" id="A0AAW2JVR7"/>
<dbReference type="PANTHER" id="PTHR31973">
    <property type="entry name" value="POLYPROTEIN, PUTATIVE-RELATED"/>
    <property type="match status" value="1"/>
</dbReference>
<accession>A0AAW2JVR7</accession>
<evidence type="ECO:0000256" key="1">
    <source>
        <dbReference type="SAM" id="MobiDB-lite"/>
    </source>
</evidence>
<dbReference type="InterPro" id="IPR018289">
    <property type="entry name" value="MULE_transposase_dom"/>
</dbReference>
<feature type="compositionally biased region" description="Polar residues" evidence="1">
    <location>
        <begin position="364"/>
        <end position="373"/>
    </location>
</feature>
<proteinExistence type="predicted"/>
<evidence type="ECO:0000259" key="2">
    <source>
        <dbReference type="Pfam" id="PF10551"/>
    </source>
</evidence>
<evidence type="ECO:0000313" key="3">
    <source>
        <dbReference type="EMBL" id="KAL0298042.1"/>
    </source>
</evidence>
<feature type="region of interest" description="Disordered" evidence="1">
    <location>
        <begin position="364"/>
        <end position="421"/>
    </location>
</feature>
<feature type="region of interest" description="Disordered" evidence="1">
    <location>
        <begin position="482"/>
        <end position="507"/>
    </location>
</feature>
<dbReference type="EMBL" id="JACGWK010000500">
    <property type="protein sequence ID" value="KAL0298042.1"/>
    <property type="molecule type" value="Genomic_DNA"/>
</dbReference>
<feature type="compositionally biased region" description="Basic residues" evidence="1">
    <location>
        <begin position="320"/>
        <end position="333"/>
    </location>
</feature>
<dbReference type="Pfam" id="PF10551">
    <property type="entry name" value="MULE"/>
    <property type="match status" value="1"/>
</dbReference>
<reference evidence="3" key="1">
    <citation type="submission" date="2020-06" db="EMBL/GenBank/DDBJ databases">
        <authorList>
            <person name="Li T."/>
            <person name="Hu X."/>
            <person name="Zhang T."/>
            <person name="Song X."/>
            <person name="Zhang H."/>
            <person name="Dai N."/>
            <person name="Sheng W."/>
            <person name="Hou X."/>
            <person name="Wei L."/>
        </authorList>
    </citation>
    <scope>NUCLEOTIDE SEQUENCE</scope>
    <source>
        <strain evidence="3">G01</strain>
        <tissue evidence="3">Leaf</tissue>
    </source>
</reference>
<comment type="caution">
    <text evidence="3">The sequence shown here is derived from an EMBL/GenBank/DDBJ whole genome shotgun (WGS) entry which is preliminary data.</text>
</comment>